<dbReference type="AlphaFoldDB" id="A0A966L6P2"/>
<name>A0A966L6P2_MICAE</name>
<comment type="caution">
    <text evidence="1">The sequence shown here is derived from an EMBL/GenBank/DDBJ whole genome shotgun (WGS) entry which is preliminary data.</text>
</comment>
<organism evidence="1 2">
    <name type="scientific">Microcystis aeruginosa G11-04</name>
    <dbReference type="NCBI Taxonomy" id="2685956"/>
    <lineage>
        <taxon>Bacteria</taxon>
        <taxon>Bacillati</taxon>
        <taxon>Cyanobacteriota</taxon>
        <taxon>Cyanophyceae</taxon>
        <taxon>Oscillatoriophycideae</taxon>
        <taxon>Chroococcales</taxon>
        <taxon>Microcystaceae</taxon>
        <taxon>Microcystis</taxon>
    </lineage>
</organism>
<evidence type="ECO:0000313" key="2">
    <source>
        <dbReference type="Proteomes" id="UP000799330"/>
    </source>
</evidence>
<dbReference type="EMBL" id="JAADAI010000352">
    <property type="protein sequence ID" value="NCS59063.1"/>
    <property type="molecule type" value="Genomic_DNA"/>
</dbReference>
<protein>
    <submittedName>
        <fullName evidence="1">Uncharacterized protein</fullName>
    </submittedName>
</protein>
<proteinExistence type="predicted"/>
<sequence>MKAKIKDYTTNQGIAIMMEHLSLGKGGRHRQTLSYGKSPDLTLSPRQTLGQEVWDIRSIYLRQRLYNTAIIKGLQELIKLNKTTWLSFFDRGVINP</sequence>
<evidence type="ECO:0000313" key="1">
    <source>
        <dbReference type="EMBL" id="NCS59063.1"/>
    </source>
</evidence>
<reference evidence="1" key="1">
    <citation type="journal article" date="2019" name="Mol. Ecol.">
        <title>Genome evolution and host-microbiome shifts correspond with intraspecific niche divergence within harmful algal bloom-forming Microcystis aeruginosa.</title>
        <authorList>
            <person name="Jackrel S.L."/>
            <person name="White J.D."/>
            <person name="Evans J.T."/>
            <person name="Buffin K."/>
            <person name="Hayden K."/>
            <person name="Sarnelle O."/>
            <person name="Denef V.J."/>
        </authorList>
    </citation>
    <scope>NUCLEOTIDE SEQUENCE</scope>
    <source>
        <strain evidence="1">G11-04</strain>
    </source>
</reference>
<dbReference type="Proteomes" id="UP000799330">
    <property type="component" value="Unassembled WGS sequence"/>
</dbReference>
<gene>
    <name evidence="1" type="ORF">GPJ16_20220</name>
</gene>
<accession>A0A966L6P2</accession>